<dbReference type="AlphaFoldDB" id="F0XGS0"/>
<feature type="compositionally biased region" description="Basic residues" evidence="1">
    <location>
        <begin position="233"/>
        <end position="244"/>
    </location>
</feature>
<dbReference type="HOGENOM" id="CLU_066274_0_0_1"/>
<accession>F0XGS0</accession>
<dbReference type="InterPro" id="IPR022793">
    <property type="entry name" value="Rrn10"/>
</dbReference>
<feature type="region of interest" description="Disordered" evidence="1">
    <location>
        <begin position="1"/>
        <end position="20"/>
    </location>
</feature>
<dbReference type="Proteomes" id="UP000007796">
    <property type="component" value="Unassembled WGS sequence"/>
</dbReference>
<reference evidence="2 3" key="1">
    <citation type="journal article" date="2011" name="Proc. Natl. Acad. Sci. U.S.A.">
        <title>Genome and transcriptome analyses of the mountain pine beetle-fungal symbiont Grosmannia clavigera, a lodgepole pine pathogen.</title>
        <authorList>
            <person name="DiGuistini S."/>
            <person name="Wang Y."/>
            <person name="Liao N.Y."/>
            <person name="Taylor G."/>
            <person name="Tanguay P."/>
            <person name="Feau N."/>
            <person name="Henrissat B."/>
            <person name="Chan S.K."/>
            <person name="Hesse-Orce U."/>
            <person name="Alamouti S.M."/>
            <person name="Tsui C.K.M."/>
            <person name="Docking R.T."/>
            <person name="Levasseur A."/>
            <person name="Haridas S."/>
            <person name="Robertson G."/>
            <person name="Birol I."/>
            <person name="Holt R.A."/>
            <person name="Marra M.A."/>
            <person name="Hamelin R.C."/>
            <person name="Hirst M."/>
            <person name="Jones S.J.M."/>
            <person name="Bohlmann J."/>
            <person name="Breuil C."/>
        </authorList>
    </citation>
    <scope>NUCLEOTIDE SEQUENCE [LARGE SCALE GENOMIC DNA]</scope>
    <source>
        <strain evidence="3">kw1407 / UAMH 11150</strain>
    </source>
</reference>
<sequence>MSSRDIDRGSGDAEFRVKSESLEPPALSDLAVPVRKPKKPRHATVYDAVAGKYSMFKKRVPVTSTHDFILAPEDVLFQHPDAPTRYHEKDIYFTNEDLPNAGEGLIPNSELLDEVHTYTSRFYEALAIRAEQRLDRTQTGIVNARLLDERSMDETALIAFGILLEEAGRHILGARGDLVFTEADDEDDDESEETEGGGEGEEAESVHTTGRSVDSKEPKSADSEEEEREQAQKKQRLKRRKLSGRRQTLGSDDE</sequence>
<feature type="region of interest" description="Disordered" evidence="1">
    <location>
        <begin position="180"/>
        <end position="254"/>
    </location>
</feature>
<dbReference type="GO" id="GO:0006360">
    <property type="term" value="P:transcription by RNA polymerase I"/>
    <property type="evidence" value="ECO:0007669"/>
    <property type="project" value="InterPro"/>
</dbReference>
<keyword evidence="3" id="KW-1185">Reference proteome</keyword>
<dbReference type="InParanoid" id="F0XGS0"/>
<dbReference type="eggNOG" id="ENOG502S1BQ">
    <property type="taxonomic scope" value="Eukaryota"/>
</dbReference>
<dbReference type="STRING" id="655863.F0XGS0"/>
<evidence type="ECO:0000313" key="3">
    <source>
        <dbReference type="Proteomes" id="UP000007796"/>
    </source>
</evidence>
<dbReference type="PANTHER" id="PTHR28054">
    <property type="entry name" value="RNA POLYMERASE I-SPECIFIC TRANSCRIPTION INITIATION FACTOR RRN10"/>
    <property type="match status" value="1"/>
</dbReference>
<protein>
    <submittedName>
        <fullName evidence="2">Uncharacterized protein</fullName>
    </submittedName>
</protein>
<feature type="compositionally biased region" description="Acidic residues" evidence="1">
    <location>
        <begin position="182"/>
        <end position="203"/>
    </location>
</feature>
<name>F0XGS0_GROCL</name>
<proteinExistence type="predicted"/>
<gene>
    <name evidence="2" type="ORF">CMQ_2832</name>
</gene>
<dbReference type="RefSeq" id="XP_014172385.1">
    <property type="nucleotide sequence ID" value="XM_014316910.1"/>
</dbReference>
<evidence type="ECO:0000256" key="1">
    <source>
        <dbReference type="SAM" id="MobiDB-lite"/>
    </source>
</evidence>
<organism evidence="3">
    <name type="scientific">Grosmannia clavigera (strain kw1407 / UAMH 11150)</name>
    <name type="common">Blue stain fungus</name>
    <name type="synonym">Graphiocladiella clavigera</name>
    <dbReference type="NCBI Taxonomy" id="655863"/>
    <lineage>
        <taxon>Eukaryota</taxon>
        <taxon>Fungi</taxon>
        <taxon>Dikarya</taxon>
        <taxon>Ascomycota</taxon>
        <taxon>Pezizomycotina</taxon>
        <taxon>Sordariomycetes</taxon>
        <taxon>Sordariomycetidae</taxon>
        <taxon>Ophiostomatales</taxon>
        <taxon>Ophiostomataceae</taxon>
        <taxon>Leptographium</taxon>
    </lineage>
</organism>
<dbReference type="PANTHER" id="PTHR28054:SF1">
    <property type="entry name" value="RNA POLYMERASE I-SPECIFIC TRANSCRIPTION INITIATION FACTOR RRN10"/>
    <property type="match status" value="1"/>
</dbReference>
<dbReference type="OrthoDB" id="2565191at2759"/>
<dbReference type="EMBL" id="GL629769">
    <property type="protein sequence ID" value="EFX02903.1"/>
    <property type="molecule type" value="Genomic_DNA"/>
</dbReference>
<dbReference type="GeneID" id="25975865"/>
<feature type="compositionally biased region" description="Basic and acidic residues" evidence="1">
    <location>
        <begin position="213"/>
        <end position="222"/>
    </location>
</feature>
<evidence type="ECO:0000313" key="2">
    <source>
        <dbReference type="EMBL" id="EFX02903.1"/>
    </source>
</evidence>